<feature type="region of interest" description="Disordered" evidence="1">
    <location>
        <begin position="1"/>
        <end position="53"/>
    </location>
</feature>
<dbReference type="WBParaSite" id="HPBE_0002206401-mRNA-1">
    <property type="protein sequence ID" value="HPBE_0002206401-mRNA-1"/>
    <property type="gene ID" value="HPBE_0002206401"/>
</dbReference>
<evidence type="ECO:0000256" key="1">
    <source>
        <dbReference type="SAM" id="MobiDB-lite"/>
    </source>
</evidence>
<dbReference type="AlphaFoldDB" id="A0A183GHL6"/>
<evidence type="ECO:0000313" key="3">
    <source>
        <dbReference type="Proteomes" id="UP000050761"/>
    </source>
</evidence>
<organism evidence="3 4">
    <name type="scientific">Heligmosomoides polygyrus</name>
    <name type="common">Parasitic roundworm</name>
    <dbReference type="NCBI Taxonomy" id="6339"/>
    <lineage>
        <taxon>Eukaryota</taxon>
        <taxon>Metazoa</taxon>
        <taxon>Ecdysozoa</taxon>
        <taxon>Nematoda</taxon>
        <taxon>Chromadorea</taxon>
        <taxon>Rhabditida</taxon>
        <taxon>Rhabditina</taxon>
        <taxon>Rhabditomorpha</taxon>
        <taxon>Strongyloidea</taxon>
        <taxon>Heligmosomidae</taxon>
        <taxon>Heligmosomoides</taxon>
    </lineage>
</organism>
<proteinExistence type="predicted"/>
<protein>
    <submittedName>
        <fullName evidence="2 4">Uncharacterized protein</fullName>
    </submittedName>
</protein>
<dbReference type="Proteomes" id="UP000050761">
    <property type="component" value="Unassembled WGS sequence"/>
</dbReference>
<sequence length="75" mass="7997">MRYADKQQSEGRTARSTSQPRLDGSSQAAGLGRESPAECESDRGQTRASGRLREVPSAVVVVAVVVLVPGDDWPN</sequence>
<accession>A0A3P8G523</accession>
<accession>A0A183GHL6</accession>
<gene>
    <name evidence="2" type="ORF">HPBE_LOCUS22063</name>
</gene>
<feature type="compositionally biased region" description="Polar residues" evidence="1">
    <location>
        <begin position="14"/>
        <end position="28"/>
    </location>
</feature>
<keyword evidence="3" id="KW-1185">Reference proteome</keyword>
<reference evidence="4" key="2">
    <citation type="submission" date="2019-09" db="UniProtKB">
        <authorList>
            <consortium name="WormBaseParasite"/>
        </authorList>
    </citation>
    <scope>IDENTIFICATION</scope>
</reference>
<dbReference type="EMBL" id="UZAH01033614">
    <property type="protein sequence ID" value="VDP30089.1"/>
    <property type="molecule type" value="Genomic_DNA"/>
</dbReference>
<feature type="compositionally biased region" description="Basic and acidic residues" evidence="1">
    <location>
        <begin position="1"/>
        <end position="13"/>
    </location>
</feature>
<evidence type="ECO:0000313" key="2">
    <source>
        <dbReference type="EMBL" id="VDP30089.1"/>
    </source>
</evidence>
<evidence type="ECO:0000313" key="4">
    <source>
        <dbReference type="WBParaSite" id="HPBE_0002206401-mRNA-1"/>
    </source>
</evidence>
<name>A0A183GHL6_HELPZ</name>
<reference evidence="2 3" key="1">
    <citation type="submission" date="2018-11" db="EMBL/GenBank/DDBJ databases">
        <authorList>
            <consortium name="Pathogen Informatics"/>
        </authorList>
    </citation>
    <scope>NUCLEOTIDE SEQUENCE [LARGE SCALE GENOMIC DNA]</scope>
</reference>